<evidence type="ECO:0000256" key="1">
    <source>
        <dbReference type="ARBA" id="ARBA00022737"/>
    </source>
</evidence>
<dbReference type="OMA" id="EPNEMTF"/>
<evidence type="ECO:0000256" key="2">
    <source>
        <dbReference type="PROSITE-ProRule" id="PRU00708"/>
    </source>
</evidence>
<dbReference type="FunFam" id="1.25.40.10:FF:000073">
    <property type="entry name" value="Pentatricopeptide repeat-containing protein chloroplastic"/>
    <property type="match status" value="1"/>
</dbReference>
<feature type="repeat" description="PPR" evidence="2">
    <location>
        <begin position="387"/>
        <end position="421"/>
    </location>
</feature>
<organism evidence="3 4">
    <name type="scientific">Nelumbo nucifera</name>
    <name type="common">Sacred lotus</name>
    <dbReference type="NCBI Taxonomy" id="4432"/>
    <lineage>
        <taxon>Eukaryota</taxon>
        <taxon>Viridiplantae</taxon>
        <taxon>Streptophyta</taxon>
        <taxon>Embryophyta</taxon>
        <taxon>Tracheophyta</taxon>
        <taxon>Spermatophyta</taxon>
        <taxon>Magnoliopsida</taxon>
        <taxon>Proteales</taxon>
        <taxon>Nelumbonaceae</taxon>
        <taxon>Nelumbo</taxon>
    </lineage>
</organism>
<dbReference type="Pfam" id="PF13041">
    <property type="entry name" value="PPR_2"/>
    <property type="match status" value="5"/>
</dbReference>
<proteinExistence type="predicted"/>
<evidence type="ECO:0000313" key="5">
    <source>
        <dbReference type="RefSeq" id="XP_019052900.1"/>
    </source>
</evidence>
<dbReference type="AlphaFoldDB" id="A0A1U7ZL92"/>
<dbReference type="FunFam" id="1.25.40.10:FF:000381">
    <property type="entry name" value="Pentatricopeptide repeat-containing protein"/>
    <property type="match status" value="1"/>
</dbReference>
<dbReference type="Gene3D" id="1.25.40.10">
    <property type="entry name" value="Tetratricopeptide repeat domain"/>
    <property type="match status" value="6"/>
</dbReference>
<dbReference type="FunFam" id="1.25.40.10:FF:000090">
    <property type="entry name" value="Pentatricopeptide repeat-containing protein, chloroplastic"/>
    <property type="match status" value="1"/>
</dbReference>
<keyword evidence="1" id="KW-0677">Repeat</keyword>
<dbReference type="PANTHER" id="PTHR24015:SF1825">
    <property type="entry name" value="OS04G0514500 PROTEIN"/>
    <property type="match status" value="1"/>
</dbReference>
<evidence type="ECO:0000313" key="4">
    <source>
        <dbReference type="RefSeq" id="XP_010253997.2"/>
    </source>
</evidence>
<dbReference type="eggNOG" id="KOG4197">
    <property type="taxonomic scope" value="Eukaryota"/>
</dbReference>
<dbReference type="KEGG" id="nnu:104595111"/>
<gene>
    <name evidence="4 5" type="primary">LOC104595111</name>
</gene>
<accession>A0A1U7ZL92</accession>
<dbReference type="InterPro" id="IPR046960">
    <property type="entry name" value="PPR_At4g14850-like_plant"/>
</dbReference>
<feature type="repeat" description="PPR" evidence="2">
    <location>
        <begin position="182"/>
        <end position="216"/>
    </location>
</feature>
<dbReference type="Pfam" id="PF01535">
    <property type="entry name" value="PPR"/>
    <property type="match status" value="3"/>
</dbReference>
<dbReference type="NCBIfam" id="TIGR00756">
    <property type="entry name" value="PPR"/>
    <property type="match status" value="5"/>
</dbReference>
<dbReference type="RefSeq" id="XP_010253997.2">
    <property type="nucleotide sequence ID" value="XM_010255695.2"/>
</dbReference>
<sequence>MGILIHLLEKRTFTSNYKSWILLRCRSIVIQIKKASSVCLPTTSAPECFNFSRRVTSIHKSVQFSQTRHPYGEMLANYGNNVFSWTSMISMNAQKGFNDRALSYFLQMRRAAVEPNETTFSVIIRVSCELSCADTGTSLHCLILKKGFFRQLFVASGLITMYSKCGYIEQARQIFDEMPDKDAVSWNAMIAAYSQEGLSLEALDLFSLMLKNGTDWKLMVNNFTLASSFKACAGLGYTKIGKSLHTNSIKLGLNSDIFVGGSTIDMYSKCGNLGMARRVFDQMKRRDLVTWNTMITGYSQNYCGEEAIELFYQMQLKGFLPNETTFACVLKASAAIPDSAAGRYFHAKTLRSGNSLYVYVGTALVDMYSKFFDMEDAEKAFGETKKNIVSFNALITGYSLVGRYEEALRAYAKLRSENMRPDRFTFTGLFSSCSLLAALIEGAQVHAHSIKFGLESNVSVGNSMLNFYAKCGLIDSAVETFESITMPNTISWAGIISGFAQNGEGEKAVEYFCKMHKLSEKIDEFSFSSVLKALANWAATGQGKQLHANVIKTGLETTIFVGSALVDMYSKCGMVEDSWKVFSKMPVKNVVSWNSMIVGYAQNGFDEKTLLLFQEMLDSGLTPTCITFIGVLFACSHAGLVEEGRNYYNLMVNSYGIPPSLEHCTCMVDILGRAGYLNEAETFVIKSPFPLEPGIWKSLLAACAIHKSFDIGIRAANHCLWLEPHDSATYVILSNIYASRQMWCEVTEIRELMKDMAIHKEPGYSWIDIRNKMQVFVAGDTSCYTEEVAEVLQIWLEHAKVGCYDCDHNIYSP</sequence>
<feature type="repeat" description="PPR" evidence="2">
    <location>
        <begin position="81"/>
        <end position="115"/>
    </location>
</feature>
<dbReference type="Proteomes" id="UP000189703">
    <property type="component" value="Unplaced"/>
</dbReference>
<dbReference type="FunFam" id="1.25.40.10:FF:000682">
    <property type="entry name" value="Pentatricopeptide repeat-containing protein At3g16610"/>
    <property type="match status" value="1"/>
</dbReference>
<keyword evidence="3" id="KW-1185">Reference proteome</keyword>
<dbReference type="RefSeq" id="XP_019052900.1">
    <property type="nucleotide sequence ID" value="XM_019197355.1"/>
</dbReference>
<dbReference type="GO" id="GO:0003729">
    <property type="term" value="F:mRNA binding"/>
    <property type="evidence" value="ECO:0007669"/>
    <property type="project" value="UniProtKB-ARBA"/>
</dbReference>
<feature type="repeat" description="PPR" evidence="2">
    <location>
        <begin position="287"/>
        <end position="321"/>
    </location>
</feature>
<dbReference type="InterPro" id="IPR046848">
    <property type="entry name" value="E_motif"/>
</dbReference>
<dbReference type="GeneID" id="104595111"/>
<evidence type="ECO:0000313" key="3">
    <source>
        <dbReference type="Proteomes" id="UP000189703"/>
    </source>
</evidence>
<name>A0A1U7ZL92_NELNU</name>
<feature type="repeat" description="PPR" evidence="2">
    <location>
        <begin position="488"/>
        <end position="522"/>
    </location>
</feature>
<protein>
    <submittedName>
        <fullName evidence="4 5">Pentatricopeptide repeat-containing protein At2g13600-like</fullName>
    </submittedName>
</protein>
<dbReference type="PROSITE" id="PS51375">
    <property type="entry name" value="PPR"/>
    <property type="match status" value="6"/>
</dbReference>
<dbReference type="PANTHER" id="PTHR24015">
    <property type="entry name" value="OS07G0578800 PROTEIN-RELATED"/>
    <property type="match status" value="1"/>
</dbReference>
<dbReference type="Pfam" id="PF20431">
    <property type="entry name" value="E_motif"/>
    <property type="match status" value="1"/>
</dbReference>
<dbReference type="InterPro" id="IPR002885">
    <property type="entry name" value="PPR_rpt"/>
</dbReference>
<reference evidence="4 5" key="1">
    <citation type="submission" date="2025-04" db="UniProtKB">
        <authorList>
            <consortium name="RefSeq"/>
        </authorList>
    </citation>
    <scope>IDENTIFICATION</scope>
</reference>
<dbReference type="GO" id="GO:0009451">
    <property type="term" value="P:RNA modification"/>
    <property type="evidence" value="ECO:0007669"/>
    <property type="project" value="InterPro"/>
</dbReference>
<feature type="repeat" description="PPR" evidence="2">
    <location>
        <begin position="589"/>
        <end position="623"/>
    </location>
</feature>
<dbReference type="OrthoDB" id="185373at2759"/>
<dbReference type="InterPro" id="IPR011990">
    <property type="entry name" value="TPR-like_helical_dom_sf"/>
</dbReference>